<keyword evidence="2" id="KW-1185">Reference proteome</keyword>
<proteinExistence type="predicted"/>
<protein>
    <submittedName>
        <fullName evidence="1">Uncharacterized protein</fullName>
    </submittedName>
</protein>
<organism evidence="1 2">
    <name type="scientific">Vaccinium darrowii</name>
    <dbReference type="NCBI Taxonomy" id="229202"/>
    <lineage>
        <taxon>Eukaryota</taxon>
        <taxon>Viridiplantae</taxon>
        <taxon>Streptophyta</taxon>
        <taxon>Embryophyta</taxon>
        <taxon>Tracheophyta</taxon>
        <taxon>Spermatophyta</taxon>
        <taxon>Magnoliopsida</taxon>
        <taxon>eudicotyledons</taxon>
        <taxon>Gunneridae</taxon>
        <taxon>Pentapetalae</taxon>
        <taxon>asterids</taxon>
        <taxon>Ericales</taxon>
        <taxon>Ericaceae</taxon>
        <taxon>Vaccinioideae</taxon>
        <taxon>Vaccinieae</taxon>
        <taxon>Vaccinium</taxon>
    </lineage>
</organism>
<evidence type="ECO:0000313" key="2">
    <source>
        <dbReference type="Proteomes" id="UP000828048"/>
    </source>
</evidence>
<comment type="caution">
    <text evidence="1">The sequence shown here is derived from an EMBL/GenBank/DDBJ whole genome shotgun (WGS) entry which is preliminary data.</text>
</comment>
<accession>A0ACB7YA10</accession>
<gene>
    <name evidence="1" type="ORF">Vadar_031711</name>
</gene>
<dbReference type="EMBL" id="CM037157">
    <property type="protein sequence ID" value="KAH7850367.1"/>
    <property type="molecule type" value="Genomic_DNA"/>
</dbReference>
<sequence length="286" mass="32220">MAQVKGKVTALINSGPLKKSKWRRAPFFNGGGDELWTSVDSFDPAGPFVLEPLLMQQECEDRNAEFIDPASILRLCIERGPTLEDVALLMRLGSRRPFFYDPLALTVEDNAMIVDLKLAAMEANKEGSNFDNVGHLLNEKSSSDKGSWGSWIRYFFKDIPADEGEKSISGRKYREDIYLAAFVSYFLSFFVLPGHSADMPSPFVFPLAVWLVHGEAIPLGPLFLGNLHHRLDSLHMDMERSSGRYKVWSYVHTSFLSAFLYSRFPSSASDPYNYSTIEEVPRVGKT</sequence>
<reference evidence="1 2" key="1">
    <citation type="journal article" date="2021" name="Hortic Res">
        <title>High-quality reference genome and annotation aids understanding of berry development for evergreen blueberry (Vaccinium darrowii).</title>
        <authorList>
            <person name="Yu J."/>
            <person name="Hulse-Kemp A.M."/>
            <person name="Babiker E."/>
            <person name="Staton M."/>
        </authorList>
    </citation>
    <scope>NUCLEOTIDE SEQUENCE [LARGE SCALE GENOMIC DNA]</scope>
    <source>
        <strain evidence="2">cv. NJ 8807/NJ 8810</strain>
        <tissue evidence="1">Young leaf</tissue>
    </source>
</reference>
<name>A0ACB7YA10_9ERIC</name>
<evidence type="ECO:0000313" key="1">
    <source>
        <dbReference type="EMBL" id="KAH7850367.1"/>
    </source>
</evidence>
<dbReference type="Proteomes" id="UP000828048">
    <property type="component" value="Chromosome 7"/>
</dbReference>